<dbReference type="EMBL" id="CDMW01000001">
    <property type="protein sequence ID" value="CEL91452.1"/>
    <property type="molecule type" value="Genomic_DNA"/>
</dbReference>
<sequence length="651" mass="72450">MKKYQKLFLLSGAVLGLFASHSTAQAVESTESEVKILDPTDRASNVDVTVNNRTASISYTRSQAQEPHRILHAVWSDESGQDDIKWYEAPSTITTNTDIDLSKHPGYGTFHVHTYIDLYGKLIGLNGTTFTLNKPAVNVTSNILGKTAQIHFNRNKDQLNSNILHAVWSDENGQDDIKWYNAGQDITEFELSNHNGYGTYHIHTYENKDGKMIGLNGTTFNLEKPNPTVEASFPQTGIMEITVKNVPDTMHRIVLPIWSDKKGQDDLQWYEASKNPDGSYSTRVELRKHNYDTGTYNIHLYGESYVKSDLTGLSGTTVQIDSGKLPSEEEQKPLYTVENINPKQGTYTVKIAETALSKPIKSVQVPIWSTSNQSNLKWYKATPNGDGTFSAIFDIRNHQALSGTYNNHVYITYNDGSEHNYAADAVSMSTDQIQAKVAVRKTEANRYEVTVTDAYGDGDIILPTWSEVNGQDDIKWYTANKVGNGTYKFTVDTQNHKGSGLFNTHVYRRKAGQLTGLTGTSYQVEKSSVQSANIQPNYAAANATTYPVGQCTWGAKALAPWAGNYWGNGGQWAASARRAGFRTGSRPEVGAIACWDDGGYGHVGVVTHVESNTRIQIQESNYLGKQYISNFRGWFDPTASYWGRLTYIYPK</sequence>
<dbReference type="PROSITE" id="PS50911">
    <property type="entry name" value="CHAP"/>
    <property type="match status" value="1"/>
</dbReference>
<dbReference type="Gene3D" id="3.90.1720.10">
    <property type="entry name" value="endopeptidase domain like (from Nostoc punctiforme)"/>
    <property type="match status" value="1"/>
</dbReference>
<keyword evidence="1" id="KW-0732">Signal</keyword>
<evidence type="ECO:0000313" key="4">
    <source>
        <dbReference type="Proteomes" id="UP000183504"/>
    </source>
</evidence>
<dbReference type="InterPro" id="IPR007921">
    <property type="entry name" value="CHAP_dom"/>
</dbReference>
<evidence type="ECO:0000313" key="3">
    <source>
        <dbReference type="EMBL" id="CEL91452.1"/>
    </source>
</evidence>
<reference evidence="3 4" key="1">
    <citation type="submission" date="2015-01" db="EMBL/GenBank/DDBJ databases">
        <authorList>
            <person name="Pelicic Vladimir"/>
        </authorList>
    </citation>
    <scope>NUCLEOTIDE SEQUENCE [LARGE SCALE GENOMIC DNA]</scope>
    <source>
        <strain evidence="3 4">2908</strain>
    </source>
</reference>
<dbReference type="SUPFAM" id="SSF54001">
    <property type="entry name" value="Cysteine proteinases"/>
    <property type="match status" value="1"/>
</dbReference>
<dbReference type="AlphaFoldDB" id="A0A0B7GNR6"/>
<feature type="chain" id="PRO_5002116684" description="Peptidase C51 domain-containing protein" evidence="1">
    <location>
        <begin position="27"/>
        <end position="651"/>
    </location>
</feature>
<dbReference type="InterPro" id="IPR013688">
    <property type="entry name" value="GBS_Bsp-like"/>
</dbReference>
<name>A0A0B7GNR6_STRSA</name>
<dbReference type="RefSeq" id="WP_072074810.1">
    <property type="nucleotide sequence ID" value="NZ_CDMW01000001.1"/>
</dbReference>
<proteinExistence type="predicted"/>
<feature type="signal peptide" evidence="1">
    <location>
        <begin position="1"/>
        <end position="26"/>
    </location>
</feature>
<dbReference type="InterPro" id="IPR038765">
    <property type="entry name" value="Papain-like_cys_pep_sf"/>
</dbReference>
<dbReference type="InterPro" id="IPR009148">
    <property type="entry name" value="PcsB-like"/>
</dbReference>
<dbReference type="Pfam" id="PF08481">
    <property type="entry name" value="GBS_Bsp-like"/>
    <property type="match status" value="5"/>
</dbReference>
<dbReference type="Proteomes" id="UP000183504">
    <property type="component" value="Unassembled WGS sequence"/>
</dbReference>
<dbReference type="Gene3D" id="2.60.40.3760">
    <property type="match status" value="5"/>
</dbReference>
<protein>
    <recommendedName>
        <fullName evidence="2">Peptidase C51 domain-containing protein</fullName>
    </recommendedName>
</protein>
<evidence type="ECO:0000259" key="2">
    <source>
        <dbReference type="PROSITE" id="PS50911"/>
    </source>
</evidence>
<dbReference type="Pfam" id="PF05257">
    <property type="entry name" value="CHAP"/>
    <property type="match status" value="1"/>
</dbReference>
<accession>A0A0B7GNR6</accession>
<feature type="domain" description="Peptidase C51" evidence="2">
    <location>
        <begin position="526"/>
        <end position="649"/>
    </location>
</feature>
<evidence type="ECO:0000256" key="1">
    <source>
        <dbReference type="SAM" id="SignalP"/>
    </source>
</evidence>
<gene>
    <name evidence="3" type="ORF">SSV_2183</name>
</gene>
<organism evidence="3 4">
    <name type="scientific">Streptococcus sanguinis</name>
    <dbReference type="NCBI Taxonomy" id="1305"/>
    <lineage>
        <taxon>Bacteria</taxon>
        <taxon>Bacillati</taxon>
        <taxon>Bacillota</taxon>
        <taxon>Bacilli</taxon>
        <taxon>Lactobacillales</taxon>
        <taxon>Streptococcaceae</taxon>
        <taxon>Streptococcus</taxon>
    </lineage>
</organism>
<dbReference type="PRINTS" id="PR01852">
    <property type="entry name" value="SIBAPROTEIN"/>
</dbReference>